<feature type="transmembrane region" description="Helical" evidence="2">
    <location>
        <begin position="151"/>
        <end position="174"/>
    </location>
</feature>
<dbReference type="SUPFAM" id="SSF81995">
    <property type="entry name" value="beta-sandwich domain of Sec23/24"/>
    <property type="match status" value="1"/>
</dbReference>
<feature type="transmembrane region" description="Helical" evidence="2">
    <location>
        <begin position="82"/>
        <end position="103"/>
    </location>
</feature>
<keyword evidence="4" id="KW-1185">Reference proteome</keyword>
<organism evidence="3 4">
    <name type="scientific">Saccharopolyspora halophila</name>
    <dbReference type="NCBI Taxonomy" id="405551"/>
    <lineage>
        <taxon>Bacteria</taxon>
        <taxon>Bacillati</taxon>
        <taxon>Actinomycetota</taxon>
        <taxon>Actinomycetes</taxon>
        <taxon>Pseudonocardiales</taxon>
        <taxon>Pseudonocardiaceae</taxon>
        <taxon>Saccharopolyspora</taxon>
    </lineage>
</organism>
<feature type="compositionally biased region" description="Low complexity" evidence="1">
    <location>
        <begin position="1"/>
        <end position="58"/>
    </location>
</feature>
<evidence type="ECO:0000313" key="3">
    <source>
        <dbReference type="EMBL" id="GAA2330826.1"/>
    </source>
</evidence>
<protein>
    <submittedName>
        <fullName evidence="3">Uncharacterized protein</fullName>
    </submittedName>
</protein>
<dbReference type="Proteomes" id="UP001501218">
    <property type="component" value="Unassembled WGS sequence"/>
</dbReference>
<feature type="region of interest" description="Disordered" evidence="1">
    <location>
        <begin position="1"/>
        <end position="74"/>
    </location>
</feature>
<accession>A0ABN3FIJ3</accession>
<feature type="transmembrane region" description="Helical" evidence="2">
    <location>
        <begin position="194"/>
        <end position="213"/>
    </location>
</feature>
<gene>
    <name evidence="3" type="ORF">GCM10009854_02110</name>
</gene>
<keyword evidence="2" id="KW-0472">Membrane</keyword>
<name>A0ABN3FIJ3_9PSEU</name>
<proteinExistence type="predicted"/>
<comment type="caution">
    <text evidence="3">The sequence shown here is derived from an EMBL/GenBank/DDBJ whole genome shotgun (WGS) entry which is preliminary data.</text>
</comment>
<feature type="transmembrane region" description="Helical" evidence="2">
    <location>
        <begin position="118"/>
        <end position="139"/>
    </location>
</feature>
<dbReference type="EMBL" id="BAAARA010000001">
    <property type="protein sequence ID" value="GAA2330826.1"/>
    <property type="molecule type" value="Genomic_DNA"/>
</dbReference>
<evidence type="ECO:0000256" key="2">
    <source>
        <dbReference type="SAM" id="Phobius"/>
    </source>
</evidence>
<dbReference type="RefSeq" id="WP_344125438.1">
    <property type="nucleotide sequence ID" value="NZ_BAAARA010000001.1"/>
</dbReference>
<keyword evidence="2" id="KW-1133">Transmembrane helix</keyword>
<sequence>MSSPQQPAAAPGQQAWYPQNRPKQGGHPQQGTPQQFPQQGAYQQQAGYPQAHPQQGGQWHYAQRGYPQGPGKPNDPLRVTTAVLNLAVSAFTAIVGVIFAILYSKSASEEEFVLPATIIWIFGDVLMLVAAGLLIIGAVRLLQRQRVGAPFTLAGGAVSTSAAIANYVSGYAWAASTSSNAPTIIEYVPYVPRNPFIAAMLIIGLVPLVLGLLPPLRRGLR</sequence>
<keyword evidence="2" id="KW-0812">Transmembrane</keyword>
<evidence type="ECO:0000313" key="4">
    <source>
        <dbReference type="Proteomes" id="UP001501218"/>
    </source>
</evidence>
<reference evidence="3 4" key="1">
    <citation type="journal article" date="2019" name="Int. J. Syst. Evol. Microbiol.">
        <title>The Global Catalogue of Microorganisms (GCM) 10K type strain sequencing project: providing services to taxonomists for standard genome sequencing and annotation.</title>
        <authorList>
            <consortium name="The Broad Institute Genomics Platform"/>
            <consortium name="The Broad Institute Genome Sequencing Center for Infectious Disease"/>
            <person name="Wu L."/>
            <person name="Ma J."/>
        </authorList>
    </citation>
    <scope>NUCLEOTIDE SEQUENCE [LARGE SCALE GENOMIC DNA]</scope>
    <source>
        <strain evidence="3 4">JCM 16221</strain>
    </source>
</reference>
<evidence type="ECO:0000256" key="1">
    <source>
        <dbReference type="SAM" id="MobiDB-lite"/>
    </source>
</evidence>